<dbReference type="InterPro" id="IPR051599">
    <property type="entry name" value="Cell_Envelope_Assoc"/>
</dbReference>
<dbReference type="EMBL" id="BMXL01000011">
    <property type="protein sequence ID" value="GHD26633.1"/>
    <property type="molecule type" value="Genomic_DNA"/>
</dbReference>
<organism evidence="2 3">
    <name type="scientific">Nocardiopsis kunsanensis</name>
    <dbReference type="NCBI Taxonomy" id="141693"/>
    <lineage>
        <taxon>Bacteria</taxon>
        <taxon>Bacillati</taxon>
        <taxon>Actinomycetota</taxon>
        <taxon>Actinomycetes</taxon>
        <taxon>Streptosporangiales</taxon>
        <taxon>Nocardiopsidaceae</taxon>
        <taxon>Nocardiopsis</taxon>
    </lineage>
</organism>
<keyword evidence="3" id="KW-1185">Reference proteome</keyword>
<name>A0A918XD24_9ACTN</name>
<reference evidence="2 3" key="1">
    <citation type="journal article" date="2014" name="Int. J. Syst. Evol. Microbiol.">
        <title>Complete genome sequence of Corynebacterium casei LMG S-19264T (=DSM 44701T), isolated from a smear-ripened cheese.</title>
        <authorList>
            <consortium name="US DOE Joint Genome Institute (JGI-PGF)"/>
            <person name="Walter F."/>
            <person name="Albersmeier A."/>
            <person name="Kalinowski J."/>
            <person name="Ruckert C."/>
        </authorList>
    </citation>
    <scope>NUCLEOTIDE SEQUENCE [LARGE SCALE GENOMIC DNA]</scope>
    <source>
        <strain evidence="2 3">KCTC 19473</strain>
    </source>
</reference>
<dbReference type="AlphaFoldDB" id="A0A918XD24"/>
<dbReference type="InterPro" id="IPR003848">
    <property type="entry name" value="DUF218"/>
</dbReference>
<accession>A0A918XD24</accession>
<dbReference type="PANTHER" id="PTHR30336:SF20">
    <property type="entry name" value="DUF218 DOMAIN-CONTAINING PROTEIN"/>
    <property type="match status" value="1"/>
</dbReference>
<evidence type="ECO:0000259" key="1">
    <source>
        <dbReference type="Pfam" id="PF02698"/>
    </source>
</evidence>
<dbReference type="Gene3D" id="3.40.50.620">
    <property type="entry name" value="HUPs"/>
    <property type="match status" value="1"/>
</dbReference>
<dbReference type="InterPro" id="IPR014729">
    <property type="entry name" value="Rossmann-like_a/b/a_fold"/>
</dbReference>
<evidence type="ECO:0000313" key="2">
    <source>
        <dbReference type="EMBL" id="GHD26633.1"/>
    </source>
</evidence>
<evidence type="ECO:0000313" key="3">
    <source>
        <dbReference type="Proteomes" id="UP000654947"/>
    </source>
</evidence>
<dbReference type="Proteomes" id="UP000654947">
    <property type="component" value="Unassembled WGS sequence"/>
</dbReference>
<dbReference type="CDD" id="cd06259">
    <property type="entry name" value="YdcF-like"/>
    <property type="match status" value="1"/>
</dbReference>
<dbReference type="GO" id="GO:0005886">
    <property type="term" value="C:plasma membrane"/>
    <property type="evidence" value="ECO:0007669"/>
    <property type="project" value="TreeGrafter"/>
</dbReference>
<feature type="domain" description="DUF218" evidence="1">
    <location>
        <begin position="18"/>
        <end position="138"/>
    </location>
</feature>
<comment type="caution">
    <text evidence="2">The sequence shown here is derived from an EMBL/GenBank/DDBJ whole genome shotgun (WGS) entry which is preliminary data.</text>
</comment>
<protein>
    <recommendedName>
        <fullName evidence="1">DUF218 domain-containing protein</fullName>
    </recommendedName>
</protein>
<dbReference type="PANTHER" id="PTHR30336">
    <property type="entry name" value="INNER MEMBRANE PROTEIN, PROBABLE PERMEASE"/>
    <property type="match status" value="1"/>
</dbReference>
<dbReference type="Pfam" id="PF02698">
    <property type="entry name" value="DUF218"/>
    <property type="match status" value="1"/>
</dbReference>
<sequence length="171" mass="19430">MSRQYLPVQPPLQHGCAEAIVVLGFPSTRDDRLSTVQRYRTRVAVRSRDRKAGRSVLVFTGRSRGRGRNRRSESAVMAEYAIDALGVDPADVVLEEEAENTWENIRRTVPLIEGFAVVKIASNIIHARRGRRYLHEQAPHLAARLRPAADHRIGELWYLKPFLGVSVLLRR</sequence>
<proteinExistence type="predicted"/>
<gene>
    <name evidence="2" type="ORF">GCM10007147_24800</name>
</gene>
<dbReference type="RefSeq" id="WP_230480035.1">
    <property type="nucleotide sequence ID" value="NZ_BMXL01000011.1"/>
</dbReference>